<feature type="compositionally biased region" description="Basic and acidic residues" evidence="1">
    <location>
        <begin position="27"/>
        <end position="36"/>
    </location>
</feature>
<evidence type="ECO:0000313" key="3">
    <source>
        <dbReference type="EMBL" id="KAG6388477.1"/>
    </source>
</evidence>
<reference evidence="3" key="2">
    <citation type="submission" date="2020-08" db="EMBL/GenBank/DDBJ databases">
        <title>Plant Genome Project.</title>
        <authorList>
            <person name="Zhang R.-G."/>
        </authorList>
    </citation>
    <scope>NUCLEOTIDE SEQUENCE</scope>
    <source>
        <strain evidence="3">Huo1</strain>
        <tissue evidence="3">Leaf</tissue>
    </source>
</reference>
<accession>A0A8X8W592</accession>
<keyword evidence="4" id="KW-1185">Reference proteome</keyword>
<organism evidence="3">
    <name type="scientific">Salvia splendens</name>
    <name type="common">Scarlet sage</name>
    <dbReference type="NCBI Taxonomy" id="180675"/>
    <lineage>
        <taxon>Eukaryota</taxon>
        <taxon>Viridiplantae</taxon>
        <taxon>Streptophyta</taxon>
        <taxon>Embryophyta</taxon>
        <taxon>Tracheophyta</taxon>
        <taxon>Spermatophyta</taxon>
        <taxon>Magnoliopsida</taxon>
        <taxon>eudicotyledons</taxon>
        <taxon>Gunneridae</taxon>
        <taxon>Pentapetalae</taxon>
        <taxon>asterids</taxon>
        <taxon>lamiids</taxon>
        <taxon>Lamiales</taxon>
        <taxon>Lamiaceae</taxon>
        <taxon>Nepetoideae</taxon>
        <taxon>Mentheae</taxon>
        <taxon>Salviinae</taxon>
        <taxon>Salvia</taxon>
        <taxon>Salvia subgen. Calosphace</taxon>
        <taxon>core Calosphace</taxon>
    </lineage>
</organism>
<dbReference type="InterPro" id="IPR039169">
    <property type="entry name" value="Abitram"/>
</dbReference>
<dbReference type="PANTHER" id="PTHR13651:SF0">
    <property type="entry name" value="PROTEIN ABITRAM"/>
    <property type="match status" value="1"/>
</dbReference>
<dbReference type="SUPFAM" id="SSF51230">
    <property type="entry name" value="Single hybrid motif"/>
    <property type="match status" value="1"/>
</dbReference>
<dbReference type="InterPro" id="IPR011053">
    <property type="entry name" value="Single_hybrid_motif"/>
</dbReference>
<keyword evidence="2" id="KW-0472">Membrane</keyword>
<reference evidence="3" key="1">
    <citation type="submission" date="2018-01" db="EMBL/GenBank/DDBJ databases">
        <authorList>
            <person name="Mao J.F."/>
        </authorList>
    </citation>
    <scope>NUCLEOTIDE SEQUENCE</scope>
    <source>
        <strain evidence="3">Huo1</strain>
        <tissue evidence="3">Leaf</tissue>
    </source>
</reference>
<feature type="region of interest" description="Disordered" evidence="1">
    <location>
        <begin position="1"/>
        <end position="36"/>
    </location>
</feature>
<sequence length="208" mass="23220">MTAADDEQHNSHLNPQISEQTSDISEIEQKQPKQEDKELRRLLLPNVDELPQVPPSSIEANFTTFFATDLMELGHDQYVHRHANGYVLSISLVLIGIIAVCNWFGSTPLGIEGERGIVSVDFNVGKSDRSGIKVTGKRKKNAQRFESNTALCKVFTAEGSYIVRCWLKGSLLEVNDRLIKQPELLNTMVGEFVSSSMAIHSLKLHLCL</sequence>
<feature type="transmembrane region" description="Helical" evidence="2">
    <location>
        <begin position="85"/>
        <end position="105"/>
    </location>
</feature>
<protein>
    <recommendedName>
        <fullName evidence="5">Protein Abitram</fullName>
    </recommendedName>
</protein>
<evidence type="ECO:0008006" key="5">
    <source>
        <dbReference type="Google" id="ProtNLM"/>
    </source>
</evidence>
<dbReference type="EMBL" id="PNBA02000020">
    <property type="protein sequence ID" value="KAG6388477.1"/>
    <property type="molecule type" value="Genomic_DNA"/>
</dbReference>
<dbReference type="AlphaFoldDB" id="A0A8X8W592"/>
<gene>
    <name evidence="3" type="ORF">SASPL_149905</name>
</gene>
<evidence type="ECO:0000256" key="1">
    <source>
        <dbReference type="SAM" id="MobiDB-lite"/>
    </source>
</evidence>
<evidence type="ECO:0000256" key="2">
    <source>
        <dbReference type="SAM" id="Phobius"/>
    </source>
</evidence>
<keyword evidence="2" id="KW-1133">Transmembrane helix</keyword>
<dbReference type="GO" id="GO:0005634">
    <property type="term" value="C:nucleus"/>
    <property type="evidence" value="ECO:0007669"/>
    <property type="project" value="TreeGrafter"/>
</dbReference>
<proteinExistence type="predicted"/>
<dbReference type="PANTHER" id="PTHR13651">
    <property type="entry name" value="PROTEIN ABITRAM"/>
    <property type="match status" value="1"/>
</dbReference>
<keyword evidence="2" id="KW-0812">Transmembrane</keyword>
<evidence type="ECO:0000313" key="4">
    <source>
        <dbReference type="Proteomes" id="UP000298416"/>
    </source>
</evidence>
<feature type="compositionally biased region" description="Polar residues" evidence="1">
    <location>
        <begin position="11"/>
        <end position="24"/>
    </location>
</feature>
<dbReference type="Proteomes" id="UP000298416">
    <property type="component" value="Unassembled WGS sequence"/>
</dbReference>
<comment type="caution">
    <text evidence="3">The sequence shown here is derived from an EMBL/GenBank/DDBJ whole genome shotgun (WGS) entry which is preliminary data.</text>
</comment>
<feature type="compositionally biased region" description="Basic and acidic residues" evidence="1">
    <location>
        <begin position="1"/>
        <end position="10"/>
    </location>
</feature>
<name>A0A8X8W592_SALSN</name>